<dbReference type="AlphaFoldDB" id="A0A1S1LN54"/>
<accession>A0A1S1LN54</accession>
<proteinExistence type="predicted"/>
<gene>
    <name evidence="1" type="ORF">BKG82_18875</name>
</gene>
<sequence>MTAEQAAAKLTDWRAVVEQRDHLVRQARDAGLNINRIHHLSGVARSTIYDILEGKRGRARRSKTRVADDELAAGQ</sequence>
<organism evidence="1 2">
    <name type="scientific">Mycobacteroides chelonae</name>
    <name type="common">Mycobacterium chelonae</name>
    <dbReference type="NCBI Taxonomy" id="1774"/>
    <lineage>
        <taxon>Bacteria</taxon>
        <taxon>Bacillati</taxon>
        <taxon>Actinomycetota</taxon>
        <taxon>Actinomycetes</taxon>
        <taxon>Mycobacteriales</taxon>
        <taxon>Mycobacteriaceae</taxon>
        <taxon>Mycobacteroides</taxon>
    </lineage>
</organism>
<evidence type="ECO:0000313" key="1">
    <source>
        <dbReference type="EMBL" id="OHU52329.1"/>
    </source>
</evidence>
<comment type="caution">
    <text evidence="1">The sequence shown here is derived from an EMBL/GenBank/DDBJ whole genome shotgun (WGS) entry which is preliminary data.</text>
</comment>
<evidence type="ECO:0000313" key="2">
    <source>
        <dbReference type="Proteomes" id="UP000180043"/>
    </source>
</evidence>
<name>A0A1S1LN54_MYCCH</name>
<protein>
    <submittedName>
        <fullName evidence="1">Uncharacterized protein</fullName>
    </submittedName>
</protein>
<dbReference type="Proteomes" id="UP000180043">
    <property type="component" value="Unassembled WGS sequence"/>
</dbReference>
<reference evidence="1 2" key="1">
    <citation type="submission" date="2016-10" db="EMBL/GenBank/DDBJ databases">
        <title>Evaluation of Human, Veterinary and Environmental Mycobacterium chelonae Isolates by Core Genome Phylogenomic Analysis, Targeted Gene Comparison, and Anti-microbial Susceptibility Patterns: A Tale of Mistaken Identities.</title>
        <authorList>
            <person name="Fogelson S.B."/>
            <person name="Camus A.C."/>
            <person name="Lorenz W."/>
            <person name="Vasireddy R."/>
            <person name="Vasireddy S."/>
            <person name="Smith T."/>
            <person name="Brown-Elliott B.A."/>
            <person name="Wallace R.J.Jr."/>
            <person name="Hasan N.A."/>
            <person name="Reischl U."/>
            <person name="Sanchez S."/>
        </authorList>
    </citation>
    <scope>NUCLEOTIDE SEQUENCE [LARGE SCALE GENOMIC DNA]</scope>
    <source>
        <strain evidence="1 2">15515</strain>
    </source>
</reference>
<dbReference type="EMBL" id="MLIQ01000021">
    <property type="protein sequence ID" value="OHU52329.1"/>
    <property type="molecule type" value="Genomic_DNA"/>
</dbReference>